<dbReference type="PANTHER" id="PTHR36138:SF13">
    <property type="entry name" value="OS04G0604500 PROTEIN"/>
    <property type="match status" value="1"/>
</dbReference>
<reference evidence="2" key="1">
    <citation type="submission" date="2020-10" db="EMBL/GenBank/DDBJ databases">
        <authorList>
            <person name="Han B."/>
            <person name="Lu T."/>
            <person name="Zhao Q."/>
            <person name="Huang X."/>
            <person name="Zhao Y."/>
        </authorList>
    </citation>
    <scope>NUCLEOTIDE SEQUENCE</scope>
</reference>
<feature type="compositionally biased region" description="Basic residues" evidence="1">
    <location>
        <begin position="45"/>
        <end position="54"/>
    </location>
</feature>
<keyword evidence="3" id="KW-1185">Reference proteome</keyword>
<sequence>MRSEGVESTTAKSSSGSEGGSKGNLPPANSSAPIQAEAVALSKKTQGKNKKKVRMTQEQIDSYLSYKKPEPMLPVVCPRAVFDAFPQEMLDRLSKETLARCLAIDPNSTNRIIVKSNAEDNYDAMEAEDVRRQYEEKGYVEYEVTDDDKEEDTPVAPRATAPSQVYPAAGRR</sequence>
<feature type="compositionally biased region" description="Low complexity" evidence="1">
    <location>
        <begin position="7"/>
        <end position="16"/>
    </location>
</feature>
<feature type="region of interest" description="Disordered" evidence="1">
    <location>
        <begin position="143"/>
        <end position="172"/>
    </location>
</feature>
<evidence type="ECO:0000256" key="1">
    <source>
        <dbReference type="SAM" id="MobiDB-lite"/>
    </source>
</evidence>
<comment type="caution">
    <text evidence="2">The sequence shown here is derived from an EMBL/GenBank/DDBJ whole genome shotgun (WGS) entry which is preliminary data.</text>
</comment>
<name>A0A811QW20_9POAL</name>
<dbReference type="PANTHER" id="PTHR36138">
    <property type="entry name" value="EXPRESSED PROTEIN-RELATED"/>
    <property type="match status" value="1"/>
</dbReference>
<feature type="region of interest" description="Disordered" evidence="1">
    <location>
        <begin position="1"/>
        <end position="56"/>
    </location>
</feature>
<gene>
    <name evidence="2" type="ORF">NCGR_LOCUS44580</name>
</gene>
<dbReference type="Proteomes" id="UP000604825">
    <property type="component" value="Unassembled WGS sequence"/>
</dbReference>
<dbReference type="AlphaFoldDB" id="A0A811QW20"/>
<dbReference type="OrthoDB" id="10631586at2759"/>
<protein>
    <submittedName>
        <fullName evidence="2">Uncharacterized protein</fullName>
    </submittedName>
</protein>
<evidence type="ECO:0000313" key="3">
    <source>
        <dbReference type="Proteomes" id="UP000604825"/>
    </source>
</evidence>
<proteinExistence type="predicted"/>
<evidence type="ECO:0000313" key="2">
    <source>
        <dbReference type="EMBL" id="CAD6261159.1"/>
    </source>
</evidence>
<accession>A0A811QW20</accession>
<dbReference type="EMBL" id="CAJGYO010000011">
    <property type="protein sequence ID" value="CAD6261159.1"/>
    <property type="molecule type" value="Genomic_DNA"/>
</dbReference>
<feature type="compositionally biased region" description="Acidic residues" evidence="1">
    <location>
        <begin position="143"/>
        <end position="153"/>
    </location>
</feature>
<organism evidence="2 3">
    <name type="scientific">Miscanthus lutarioriparius</name>
    <dbReference type="NCBI Taxonomy" id="422564"/>
    <lineage>
        <taxon>Eukaryota</taxon>
        <taxon>Viridiplantae</taxon>
        <taxon>Streptophyta</taxon>
        <taxon>Embryophyta</taxon>
        <taxon>Tracheophyta</taxon>
        <taxon>Spermatophyta</taxon>
        <taxon>Magnoliopsida</taxon>
        <taxon>Liliopsida</taxon>
        <taxon>Poales</taxon>
        <taxon>Poaceae</taxon>
        <taxon>PACMAD clade</taxon>
        <taxon>Panicoideae</taxon>
        <taxon>Andropogonodae</taxon>
        <taxon>Andropogoneae</taxon>
        <taxon>Saccharinae</taxon>
        <taxon>Miscanthus</taxon>
    </lineage>
</organism>